<keyword evidence="7" id="KW-1185">Reference proteome</keyword>
<evidence type="ECO:0000256" key="2">
    <source>
        <dbReference type="SAM" id="MobiDB-lite"/>
    </source>
</evidence>
<dbReference type="InterPro" id="IPR003961">
    <property type="entry name" value="FN3_dom"/>
</dbReference>
<dbReference type="PANTHER" id="PTHR46708">
    <property type="entry name" value="TENASCIN"/>
    <property type="match status" value="1"/>
</dbReference>
<gene>
    <name evidence="6" type="ORF">F7231_16770</name>
</gene>
<feature type="compositionally biased region" description="Polar residues" evidence="2">
    <location>
        <begin position="883"/>
        <end position="894"/>
    </location>
</feature>
<protein>
    <submittedName>
        <fullName evidence="6">T9SS type A sorting domain-containing protein</fullName>
    </submittedName>
</protein>
<dbReference type="InterPro" id="IPR050991">
    <property type="entry name" value="ECM_Regulatory_Proteins"/>
</dbReference>
<dbReference type="Gene3D" id="2.60.40.10">
    <property type="entry name" value="Immunoglobulins"/>
    <property type="match status" value="13"/>
</dbReference>
<feature type="domain" description="Fibronectin type-III" evidence="5">
    <location>
        <begin position="410"/>
        <end position="499"/>
    </location>
</feature>
<evidence type="ECO:0000259" key="5">
    <source>
        <dbReference type="PROSITE" id="PS50853"/>
    </source>
</evidence>
<organism evidence="6 7">
    <name type="scientific">Fibrivirga algicola</name>
    <dbReference type="NCBI Taxonomy" id="2950420"/>
    <lineage>
        <taxon>Bacteria</taxon>
        <taxon>Pseudomonadati</taxon>
        <taxon>Bacteroidota</taxon>
        <taxon>Cytophagia</taxon>
        <taxon>Cytophagales</taxon>
        <taxon>Spirosomataceae</taxon>
        <taxon>Fibrivirga</taxon>
    </lineage>
</organism>
<feature type="domain" description="Fibronectin type-III" evidence="5">
    <location>
        <begin position="503"/>
        <end position="593"/>
    </location>
</feature>
<feature type="transmembrane region" description="Helical" evidence="3">
    <location>
        <begin position="1326"/>
        <end position="1345"/>
    </location>
</feature>
<dbReference type="PROSITE" id="PS50853">
    <property type="entry name" value="FN3"/>
    <property type="match status" value="11"/>
</dbReference>
<feature type="region of interest" description="Disordered" evidence="2">
    <location>
        <begin position="864"/>
        <end position="894"/>
    </location>
</feature>
<feature type="compositionally biased region" description="Low complexity" evidence="2">
    <location>
        <begin position="866"/>
        <end position="878"/>
    </location>
</feature>
<dbReference type="PANTHER" id="PTHR46708:SF2">
    <property type="entry name" value="FIBRONECTIN TYPE-III DOMAIN-CONTAINING PROTEIN"/>
    <property type="match status" value="1"/>
</dbReference>
<dbReference type="SUPFAM" id="SSF49265">
    <property type="entry name" value="Fibronectin type III"/>
    <property type="match status" value="7"/>
</dbReference>
<dbReference type="EMBL" id="WAEL01000006">
    <property type="protein sequence ID" value="NID11829.1"/>
    <property type="molecule type" value="Genomic_DNA"/>
</dbReference>
<feature type="domain" description="Fibronectin type-III" evidence="5">
    <location>
        <begin position="1074"/>
        <end position="1167"/>
    </location>
</feature>
<keyword evidence="3" id="KW-0812">Transmembrane</keyword>
<dbReference type="CDD" id="cd00063">
    <property type="entry name" value="FN3"/>
    <property type="match status" value="9"/>
</dbReference>
<keyword evidence="3" id="KW-1133">Transmembrane helix</keyword>
<feature type="chain" id="PRO_5046796330" evidence="4">
    <location>
        <begin position="35"/>
        <end position="1347"/>
    </location>
</feature>
<evidence type="ECO:0000256" key="1">
    <source>
        <dbReference type="ARBA" id="ARBA00022737"/>
    </source>
</evidence>
<evidence type="ECO:0000256" key="4">
    <source>
        <dbReference type="SAM" id="SignalP"/>
    </source>
</evidence>
<proteinExistence type="predicted"/>
<feature type="domain" description="Fibronectin type-III" evidence="5">
    <location>
        <begin position="214"/>
        <end position="313"/>
    </location>
</feature>
<dbReference type="NCBIfam" id="TIGR04183">
    <property type="entry name" value="Por_Secre_tail"/>
    <property type="match status" value="1"/>
</dbReference>
<feature type="signal peptide" evidence="4">
    <location>
        <begin position="1"/>
        <end position="34"/>
    </location>
</feature>
<evidence type="ECO:0000313" key="6">
    <source>
        <dbReference type="EMBL" id="NID11829.1"/>
    </source>
</evidence>
<dbReference type="Proteomes" id="UP000606008">
    <property type="component" value="Unassembled WGS sequence"/>
</dbReference>
<feature type="domain" description="Fibronectin type-III" evidence="5">
    <location>
        <begin position="884"/>
        <end position="977"/>
    </location>
</feature>
<name>A0ABX0QHD4_9BACT</name>
<dbReference type="InterPro" id="IPR036116">
    <property type="entry name" value="FN3_sf"/>
</dbReference>
<accession>A0ABX0QHD4</accession>
<feature type="domain" description="Fibronectin type-III" evidence="5">
    <location>
        <begin position="315"/>
        <end position="409"/>
    </location>
</feature>
<keyword evidence="1" id="KW-0677">Repeat</keyword>
<evidence type="ECO:0000256" key="3">
    <source>
        <dbReference type="SAM" id="Phobius"/>
    </source>
</evidence>
<feature type="domain" description="Fibronectin type-III" evidence="5">
    <location>
        <begin position="692"/>
        <end position="781"/>
    </location>
</feature>
<feature type="domain" description="Fibronectin type-III" evidence="5">
    <location>
        <begin position="978"/>
        <end position="1071"/>
    </location>
</feature>
<dbReference type="SMART" id="SM00060">
    <property type="entry name" value="FN3"/>
    <property type="match status" value="13"/>
</dbReference>
<sequence>MPTLYCLRFSQRRFLMKSLNVLFLLLLVTTAATAQIAPTGFTLDAVSNTEIKLSWTHDGKGIDKFVIEKSTDGTVYKVLTNLAITDRSYADKGLTANTVYYYRIYSALGTRNSGTVFNKATTLSNPPTGFGTTTITPIRIDLVWNSGGTPTQLEYSKNADFSAATTKNFTTQQTGFADGLTPNTGYYFRLKRTTFNGAQESDWVQIKATTQDPKPASPTGFAVTGKNTNSIGVKWNAVSGVEGYQARRADVADFTRGVVTQDISFLQTTYTYPSLNDNTTYYLQVRAKNTISGTDYWSDWSSTLKDATDLGPPFAPTGVQATPTSPTQVDVTWADNSDNEENFIISRSPTSSAGPWTEAGRVGANIKTFTDNGVQPNTTYYYQVCAVNKASQTCALSAKINTPIQTPTAPTALAVSISGTTATLTWKDNSSNEIDYEIQRKEGNGAFADFGKTGSFNGAGTFIDTKLFAGRTYCYRVRATSAGGPSDYSNEACASTAPAAPNAPNNLQLTLVSVSQVDLSWTDGGGATDFEVQRADGLGGYAKINTLSAGRTTYSDNSIQQGKTYSYRINATNVSGNALSEVKTISIPTVPPAPEYSLQVLSSTDIKVDYRNTAGANATALELQYALNNGFTIGLGGQNVPIAGSTVTISSLQPSTRYFFRLRASNSGTGLASDWVLRDAQTQPNAPQSPAAPTNLAANPVSDSEIALTWTDNSDETGFEVERSPDGITGWINIGTTAANATSFRNTGLSASTRYGYRVRAVRASLFSAYSNTATATTLAPPLVSPSAPANFKATVTSSSQIDLSWNAASSLTGYKLEYADNTAFTNLKTETGVAATATSFSVQNLLASTTYYFRLYAINSAGPSPAATADARTAAPPVTKPNDPTNLNLTGSSDGKQITVGWTDASSNEDRFAVQYAETADFANPTSISVGAGVGTFTITNRQPCGTYFVRVSAANNAGSSGWIDGKITLNPTLPVKASGFTATAASQIQINLVLTYAANTEDAFELEYATNSSYTSSTKRDLAKTSRAETVTGLTASTQYWFRLRAKNCAGNGEWLETTAITQANTPQPPASPTNLGVTALSPSVLALAWTDNATNEDAYELDYSTNASFTSGLTQVRLSAGASSTQLTGLLANTTYYVRVRAVNSAGSSGWLTGSGTTQAVVPTTVATPTNLRFATTAPVFTQLSLLWNDVAINETGYEVWRAENDQTNWVRIAELAVNTAAFTDNGLRPSIPYFYRVRAVQNAVYSDWSNVITDRAPLVSAVTLPAEVRVYPNPTSDLLTIDCPSGGSGTVQIRSVAGLTVLEQPFTSVAGRLLLGLRALPTGLYVVVVSTATTCFSTRLLKR</sequence>
<comment type="caution">
    <text evidence="6">The sequence shown here is derived from an EMBL/GenBank/DDBJ whole genome shotgun (WGS) entry which is preliminary data.</text>
</comment>
<feature type="domain" description="Fibronectin type-III" evidence="5">
    <location>
        <begin position="1171"/>
        <end position="1263"/>
    </location>
</feature>
<dbReference type="InterPro" id="IPR013783">
    <property type="entry name" value="Ig-like_fold"/>
</dbReference>
<dbReference type="InterPro" id="IPR026444">
    <property type="entry name" value="Secre_tail"/>
</dbReference>
<evidence type="ECO:0000313" key="7">
    <source>
        <dbReference type="Proteomes" id="UP000606008"/>
    </source>
</evidence>
<feature type="domain" description="Fibronectin type-III" evidence="5">
    <location>
        <begin position="37"/>
        <end position="127"/>
    </location>
</feature>
<reference evidence="6" key="1">
    <citation type="submission" date="2024-05" db="EMBL/GenBank/DDBJ databases">
        <authorList>
            <person name="Jung D.-H."/>
        </authorList>
    </citation>
    <scope>NUCLEOTIDE SEQUENCE</scope>
    <source>
        <strain evidence="6">JA-25</strain>
    </source>
</reference>
<keyword evidence="3" id="KW-0472">Membrane</keyword>
<dbReference type="Pfam" id="PF00041">
    <property type="entry name" value="fn3"/>
    <property type="match status" value="6"/>
</dbReference>
<feature type="domain" description="Fibronectin type-III" evidence="5">
    <location>
        <begin position="788"/>
        <end position="878"/>
    </location>
</feature>
<keyword evidence="4" id="KW-0732">Signal</keyword>